<reference evidence="1" key="1">
    <citation type="submission" date="2015-04" db="EMBL/GenBank/DDBJ databases">
        <title>The genome sequence of the plant pathogenic Rhizarian Plasmodiophora brassicae reveals insights in its biotrophic life cycle and the origin of chitin synthesis.</title>
        <authorList>
            <person name="Schwelm A."/>
            <person name="Fogelqvist J."/>
            <person name="Knaust A."/>
            <person name="Julke S."/>
            <person name="Lilja T."/>
            <person name="Dhandapani V."/>
            <person name="Bonilla-Rosso G."/>
            <person name="Karlsson M."/>
            <person name="Shevchenko A."/>
            <person name="Choi S.R."/>
            <person name="Kim H.G."/>
            <person name="Park J.Y."/>
            <person name="Lim Y.P."/>
            <person name="Ludwig-Muller J."/>
            <person name="Dixelius C."/>
        </authorList>
    </citation>
    <scope>NUCLEOTIDE SEQUENCE</scope>
    <source>
        <tissue evidence="1">Potato root galls</tissue>
    </source>
</reference>
<protein>
    <submittedName>
        <fullName evidence="1">Uncharacterized protein</fullName>
    </submittedName>
</protein>
<name>A0A0H5RUS2_9EUKA</name>
<organism evidence="1">
    <name type="scientific">Spongospora subterranea</name>
    <dbReference type="NCBI Taxonomy" id="70186"/>
    <lineage>
        <taxon>Eukaryota</taxon>
        <taxon>Sar</taxon>
        <taxon>Rhizaria</taxon>
        <taxon>Endomyxa</taxon>
        <taxon>Phytomyxea</taxon>
        <taxon>Plasmodiophorida</taxon>
        <taxon>Plasmodiophoridae</taxon>
        <taxon>Spongospora</taxon>
    </lineage>
</organism>
<proteinExistence type="predicted"/>
<evidence type="ECO:0000313" key="1">
    <source>
        <dbReference type="EMBL" id="CRZ12499.1"/>
    </source>
</evidence>
<dbReference type="EMBL" id="HACM01012057">
    <property type="protein sequence ID" value="CRZ12499.1"/>
    <property type="molecule type" value="Transcribed_RNA"/>
</dbReference>
<sequence>VNAAIGSHVVTRAREKLTGRHPPQHQTDHIWKECNHSGNRRCYSTLSHRVMQAIMAIVYGHVSIAADSLKEACLSDMSFAESDNQGHCVWLPDRKSPTVQHKRSWIEINHISYDHLN</sequence>
<dbReference type="AlphaFoldDB" id="A0A0H5RUS2"/>
<feature type="non-terminal residue" evidence="1">
    <location>
        <position position="1"/>
    </location>
</feature>
<accession>A0A0H5RUS2</accession>